<dbReference type="NCBIfam" id="TIGR00732">
    <property type="entry name" value="dprA"/>
    <property type="match status" value="1"/>
</dbReference>
<accession>A0AAP8YRX2</accession>
<organism evidence="4 6">
    <name type="scientific">Borrelia miyamotoi</name>
    <dbReference type="NCBI Taxonomy" id="47466"/>
    <lineage>
        <taxon>Bacteria</taxon>
        <taxon>Pseudomonadati</taxon>
        <taxon>Spirochaetota</taxon>
        <taxon>Spirochaetia</taxon>
        <taxon>Spirochaetales</taxon>
        <taxon>Borreliaceae</taxon>
        <taxon>Borrelia</taxon>
    </lineage>
</organism>
<keyword evidence="5" id="KW-1185">Reference proteome</keyword>
<sequence length="318" mass="35587">MFKLLYIDNLKFLRSKDKFRIFNNFDLNDLCNLSLRDISNSLSKDFRTTYKLPDLKLVELQKKIIDRSGAKAVTLGSKDYPLKLKRIYDPPFAIYYKGNLPDFNSLSWAVVGSRQINRALADKIKELSSHLAKNHVEIISGFAIGADIAAHLGAMNEKKRTYAVIATDIDNIYPKQNRKYVSHLLENGGGIITETLPYEKIQNYFFAKRNRIIAGLSDAVFVTCAPRKSGALITADLGLDLGLDIYVYNVDYSGDGSKSLYASGAQEIKSVPELYNILNVQYNEPEINDYSADCCVGKDISSILINELLNEISKKGGA</sequence>
<dbReference type="InterPro" id="IPR003488">
    <property type="entry name" value="DprA"/>
</dbReference>
<dbReference type="GO" id="GO:0009294">
    <property type="term" value="P:DNA-mediated transformation"/>
    <property type="evidence" value="ECO:0007669"/>
    <property type="project" value="InterPro"/>
</dbReference>
<dbReference type="Proteomes" id="UP000291995">
    <property type="component" value="Chromosome"/>
</dbReference>
<dbReference type="Pfam" id="PF02481">
    <property type="entry name" value="DNA_processg_A"/>
    <property type="match status" value="1"/>
</dbReference>
<dbReference type="PANTHER" id="PTHR43022">
    <property type="entry name" value="PROTEIN SMF"/>
    <property type="match status" value="1"/>
</dbReference>
<dbReference type="GeneID" id="75118008"/>
<name>A0AAP8YRX2_9SPIR</name>
<comment type="similarity">
    <text evidence="1">Belongs to the DprA/Smf family.</text>
</comment>
<gene>
    <name evidence="4" type="primary">dprA</name>
    <name evidence="3" type="ORF">CNO13_02775</name>
    <name evidence="4" type="ORF">EZU67_02775</name>
</gene>
<reference evidence="4" key="2">
    <citation type="submission" date="2022-12" db="EMBL/GenBank/DDBJ databases">
        <title>Whole genome sequencing of Borrelia miyamotoi strains isolated at the Russian territory.</title>
        <authorList>
            <person name="Kuleshov K.V."/>
            <person name="Platonov A.E."/>
            <person name="Goptar I.A."/>
            <person name="Shipulin G.A."/>
            <person name="Markelov M.L."/>
            <person name="Koetsveld J."/>
            <person name="Kolyasnikova N.M."/>
            <person name="Sarksyan D.S."/>
            <person name="Toporkova M.G."/>
            <person name="Hovius J.W."/>
        </authorList>
    </citation>
    <scope>NUCLEOTIDE SEQUENCE</scope>
    <source>
        <strain evidence="3 5">Yekat-1</strain>
        <strain evidence="4">Yekat-76</strain>
    </source>
</reference>
<evidence type="ECO:0000256" key="1">
    <source>
        <dbReference type="ARBA" id="ARBA00006525"/>
    </source>
</evidence>
<dbReference type="PANTHER" id="PTHR43022:SF1">
    <property type="entry name" value="PROTEIN SMF"/>
    <property type="match status" value="1"/>
</dbReference>
<dbReference type="RefSeq" id="WP_025443841.1">
    <property type="nucleotide sequence ID" value="NZ_AP024371.1"/>
</dbReference>
<evidence type="ECO:0000313" key="5">
    <source>
        <dbReference type="Proteomes" id="UP000230633"/>
    </source>
</evidence>
<dbReference type="EMBL" id="CP036557">
    <property type="protein sequence ID" value="QBK62079.1"/>
    <property type="molecule type" value="Genomic_DNA"/>
</dbReference>
<dbReference type="Gene3D" id="3.40.50.450">
    <property type="match status" value="1"/>
</dbReference>
<evidence type="ECO:0000259" key="2">
    <source>
        <dbReference type="Pfam" id="PF02481"/>
    </source>
</evidence>
<evidence type="ECO:0000313" key="6">
    <source>
        <dbReference type="Proteomes" id="UP000291995"/>
    </source>
</evidence>
<evidence type="ECO:0000313" key="4">
    <source>
        <dbReference type="EMBL" id="QBK62079.1"/>
    </source>
</evidence>
<evidence type="ECO:0000313" key="3">
    <source>
        <dbReference type="EMBL" id="ATQ16089.1"/>
    </source>
</evidence>
<dbReference type="EMBL" id="CP024333">
    <property type="protein sequence ID" value="ATQ16089.1"/>
    <property type="molecule type" value="Genomic_DNA"/>
</dbReference>
<reference evidence="6" key="1">
    <citation type="submission" date="2019-03" db="EMBL/GenBank/DDBJ databases">
        <title>Whole genome sequencing of Borrelia miyamotoi strains isolated at the Russian territory.</title>
        <authorList>
            <person name="Kuleshov K.V."/>
            <person name="Platonov A.E."/>
            <person name="Goptar I.A."/>
            <person name="Shipulin G.A."/>
            <person name="Markelov M.L."/>
            <person name="Koetsveld J."/>
            <person name="Kolyasnikova N.M."/>
            <person name="Sarksyan D.S."/>
            <person name="Toporkova M.G."/>
            <person name="Hovius J.W."/>
        </authorList>
    </citation>
    <scope>NUCLEOTIDE SEQUENCE [LARGE SCALE GENOMIC DNA]</scope>
    <source>
        <strain evidence="6">Yekat-76</strain>
    </source>
</reference>
<dbReference type="SUPFAM" id="SSF102405">
    <property type="entry name" value="MCP/YpsA-like"/>
    <property type="match status" value="1"/>
</dbReference>
<proteinExistence type="inferred from homology"/>
<protein>
    <submittedName>
        <fullName evidence="4">DNA-processing protein DprA</fullName>
    </submittedName>
</protein>
<dbReference type="AlphaFoldDB" id="A0AAP8YRX2"/>
<dbReference type="InterPro" id="IPR057666">
    <property type="entry name" value="DrpA_SLOG"/>
</dbReference>
<feature type="domain" description="Smf/DprA SLOG" evidence="2">
    <location>
        <begin position="72"/>
        <end position="276"/>
    </location>
</feature>
<dbReference type="Proteomes" id="UP000230633">
    <property type="component" value="Chromosome"/>
</dbReference>